<feature type="transmembrane region" description="Helical" evidence="1">
    <location>
        <begin position="211"/>
        <end position="230"/>
    </location>
</feature>
<sequence>MKRLSRRLGYAIGWGTAGVLLLLASATPLVIATVHLLMVPPVMLAARLTPKGFAGSFAAVVAVAYGLPAAAGMPEWGMVLAVPAIFFLIPSVLMGTMYRRKTAAFTTVAAAAIALLAQWLVIFVGLYAAGINVVAELEQFLRESIREAVRFWGLRVEDGETEQIVRMFSRAIPLMLIGFSVYYAALTHAVARRLLALHGETVPGMPPVRDWMLPKSLVWVYVVVLLADMFTRPQPDSALAAVLANVLPILQFAFSVQGVSFLSFWMHHARGRGRVTAITAFVLVLLFPPATVLASLLGVFDVAFPLRERVRRR</sequence>
<proteinExistence type="predicted"/>
<gene>
    <name evidence="2" type="ORF">BLM47_07370</name>
</gene>
<evidence type="ECO:0000313" key="2">
    <source>
        <dbReference type="EMBL" id="PDO10345.1"/>
    </source>
</evidence>
<feature type="transmembrane region" description="Helical" evidence="1">
    <location>
        <begin position="78"/>
        <end position="98"/>
    </location>
</feature>
<protein>
    <recommendedName>
        <fullName evidence="4">DUF2232 domain-containing protein</fullName>
    </recommendedName>
</protein>
<evidence type="ECO:0000256" key="1">
    <source>
        <dbReference type="SAM" id="Phobius"/>
    </source>
</evidence>
<evidence type="ECO:0008006" key="4">
    <source>
        <dbReference type="Google" id="ProtNLM"/>
    </source>
</evidence>
<organism evidence="2 3">
    <name type="scientific">Candidatus Reconcilbacillus cellulovorans</name>
    <dbReference type="NCBI Taxonomy" id="1906605"/>
    <lineage>
        <taxon>Bacteria</taxon>
        <taxon>Bacillati</taxon>
        <taxon>Bacillota</taxon>
        <taxon>Bacilli</taxon>
        <taxon>Bacillales</taxon>
        <taxon>Paenibacillaceae</taxon>
        <taxon>Candidatus Reconcilbacillus</taxon>
    </lineage>
</organism>
<feature type="transmembrane region" description="Helical" evidence="1">
    <location>
        <begin position="242"/>
        <end position="266"/>
    </location>
</feature>
<dbReference type="PANTHER" id="PTHR41324:SF1">
    <property type="entry name" value="DUF2232 DOMAIN-CONTAINING PROTEIN"/>
    <property type="match status" value="1"/>
</dbReference>
<dbReference type="EMBL" id="MOXJ01000015">
    <property type="protein sequence ID" value="PDO10345.1"/>
    <property type="molecule type" value="Genomic_DNA"/>
</dbReference>
<keyword evidence="1" id="KW-1133">Transmembrane helix</keyword>
<dbReference type="AlphaFoldDB" id="A0A2A6E037"/>
<dbReference type="InterPro" id="IPR018710">
    <property type="entry name" value="DUF2232"/>
</dbReference>
<comment type="caution">
    <text evidence="2">The sequence shown here is derived from an EMBL/GenBank/DDBJ whole genome shotgun (WGS) entry which is preliminary data.</text>
</comment>
<feature type="transmembrane region" description="Helical" evidence="1">
    <location>
        <begin position="52"/>
        <end position="71"/>
    </location>
</feature>
<evidence type="ECO:0000313" key="3">
    <source>
        <dbReference type="Proteomes" id="UP000243688"/>
    </source>
</evidence>
<keyword evidence="1" id="KW-0812">Transmembrane</keyword>
<dbReference type="Proteomes" id="UP000243688">
    <property type="component" value="Unassembled WGS sequence"/>
</dbReference>
<keyword evidence="1" id="KW-0472">Membrane</keyword>
<feature type="transmembrane region" description="Helical" evidence="1">
    <location>
        <begin position="171"/>
        <end position="191"/>
    </location>
</feature>
<feature type="transmembrane region" description="Helical" evidence="1">
    <location>
        <begin position="12"/>
        <end position="32"/>
    </location>
</feature>
<feature type="transmembrane region" description="Helical" evidence="1">
    <location>
        <begin position="104"/>
        <end position="129"/>
    </location>
</feature>
<reference evidence="2 3" key="1">
    <citation type="submission" date="2016-12" db="EMBL/GenBank/DDBJ databases">
        <title>Candidatus Reconcilibacillus cellulovorans genome.</title>
        <authorList>
            <person name="Kolinko S."/>
            <person name="Wu Y.-W."/>
            <person name="Tachea F."/>
            <person name="Denzel E."/>
            <person name="Hiras J."/>
            <person name="Baecker N."/>
            <person name="Chan L.J."/>
            <person name="Eichorst S.A."/>
            <person name="Frey D."/>
            <person name="Adams P.D."/>
            <person name="Pray T."/>
            <person name="Tanjore D."/>
            <person name="Petzold C.J."/>
            <person name="Gladden J.M."/>
            <person name="Simmons B.A."/>
            <person name="Singer S.W."/>
        </authorList>
    </citation>
    <scope>NUCLEOTIDE SEQUENCE [LARGE SCALE GENOMIC DNA]</scope>
    <source>
        <strain evidence="2">JTherm</strain>
    </source>
</reference>
<accession>A0A2A6E037</accession>
<feature type="transmembrane region" description="Helical" evidence="1">
    <location>
        <begin position="278"/>
        <end position="304"/>
    </location>
</feature>
<name>A0A2A6E037_9BACL</name>
<dbReference type="Pfam" id="PF09991">
    <property type="entry name" value="DUF2232"/>
    <property type="match status" value="1"/>
</dbReference>
<dbReference type="PANTHER" id="PTHR41324">
    <property type="entry name" value="MEMBRANE PROTEIN-RELATED"/>
    <property type="match status" value="1"/>
</dbReference>